<proteinExistence type="predicted"/>
<organism>
    <name type="scientific">Ixodes scapularis</name>
    <name type="common">Black-legged tick</name>
    <name type="synonym">Deer tick</name>
    <dbReference type="NCBI Taxonomy" id="6945"/>
    <lineage>
        <taxon>Eukaryota</taxon>
        <taxon>Metazoa</taxon>
        <taxon>Ecdysozoa</taxon>
        <taxon>Arthropoda</taxon>
        <taxon>Chelicerata</taxon>
        <taxon>Arachnida</taxon>
        <taxon>Acari</taxon>
        <taxon>Parasitiformes</taxon>
        <taxon>Ixodida</taxon>
        <taxon>Ixodoidea</taxon>
        <taxon>Ixodidae</taxon>
        <taxon>Ixodinae</taxon>
        <taxon>Ixodes</taxon>
    </lineage>
</organism>
<evidence type="ECO:0000313" key="1">
    <source>
        <dbReference type="EMBL" id="EEC09841.1"/>
    </source>
</evidence>
<evidence type="ECO:0000313" key="2">
    <source>
        <dbReference type="EnsemblMetazoa" id="ISCW007575-PA"/>
    </source>
</evidence>
<dbReference type="Proteomes" id="UP000001555">
    <property type="component" value="Unassembled WGS sequence"/>
</dbReference>
<evidence type="ECO:0000313" key="3">
    <source>
        <dbReference type="Proteomes" id="UP000001555"/>
    </source>
</evidence>
<dbReference type="AlphaFoldDB" id="B7PTB9"/>
<reference evidence="2" key="2">
    <citation type="submission" date="2020-05" db="UniProtKB">
        <authorList>
            <consortium name="EnsemblMetazoa"/>
        </authorList>
    </citation>
    <scope>IDENTIFICATION</scope>
    <source>
        <strain evidence="2">wikel</strain>
    </source>
</reference>
<name>B7PTB9_IXOSC</name>
<dbReference type="EnsemblMetazoa" id="ISCW007575-RA">
    <property type="protein sequence ID" value="ISCW007575-PA"/>
    <property type="gene ID" value="ISCW007575"/>
</dbReference>
<accession>B7PTB9</accession>
<dbReference type="VEuPathDB" id="VectorBase:ISCI007575"/>
<keyword evidence="3" id="KW-1185">Reference proteome</keyword>
<dbReference type="InParanoid" id="B7PTB9"/>
<dbReference type="HOGENOM" id="CLU_2576504_0_0_1"/>
<sequence length="81" mass="9572">MKYSIPMRSVGQSSRHTWRLELLSLNMGMRRKKNVQGSVMVKLKDQMTAMITLQTRIVICRFMGWQMAKNLGQKKEYLHKL</sequence>
<dbReference type="EMBL" id="ABJB010101888">
    <property type="status" value="NOT_ANNOTATED_CDS"/>
    <property type="molecule type" value="Genomic_DNA"/>
</dbReference>
<gene>
    <name evidence="1" type="ORF">IscW_ISCW007575</name>
</gene>
<dbReference type="PaxDb" id="6945-B7PTB9"/>
<dbReference type="EMBL" id="DS784791">
    <property type="protein sequence ID" value="EEC09841.1"/>
    <property type="molecule type" value="Genomic_DNA"/>
</dbReference>
<dbReference type="VEuPathDB" id="VectorBase:ISCW007575"/>
<protein>
    <submittedName>
        <fullName evidence="1 2">Uncharacterized protein</fullName>
    </submittedName>
</protein>
<reference evidence="1 3" key="1">
    <citation type="submission" date="2008-03" db="EMBL/GenBank/DDBJ databases">
        <title>Annotation of Ixodes scapularis.</title>
        <authorList>
            <consortium name="Ixodes scapularis Genome Project Consortium"/>
            <person name="Caler E."/>
            <person name="Hannick L.I."/>
            <person name="Bidwell S."/>
            <person name="Joardar V."/>
            <person name="Thiagarajan M."/>
            <person name="Amedeo P."/>
            <person name="Galinsky K.J."/>
            <person name="Schobel S."/>
            <person name="Inman J."/>
            <person name="Hostetler J."/>
            <person name="Miller J."/>
            <person name="Hammond M."/>
            <person name="Megy K."/>
            <person name="Lawson D."/>
            <person name="Kodira C."/>
            <person name="Sutton G."/>
            <person name="Meyer J."/>
            <person name="Hill C.A."/>
            <person name="Birren B."/>
            <person name="Nene V."/>
            <person name="Collins F."/>
            <person name="Alarcon-Chaidez F."/>
            <person name="Wikel S."/>
            <person name="Strausberg R."/>
        </authorList>
    </citation>
    <scope>NUCLEOTIDE SEQUENCE [LARGE SCALE GENOMIC DNA]</scope>
    <source>
        <strain evidence="3">Wikel</strain>
        <strain evidence="1">Wikel colony</strain>
    </source>
</reference>